<dbReference type="EMBL" id="PQIB02000013">
    <property type="protein sequence ID" value="RLM74599.1"/>
    <property type="molecule type" value="Genomic_DNA"/>
</dbReference>
<evidence type="ECO:0000313" key="2">
    <source>
        <dbReference type="EMBL" id="RLM74599.1"/>
    </source>
</evidence>
<reference evidence="3" key="1">
    <citation type="journal article" date="2019" name="Nat. Commun.">
        <title>The genome of broomcorn millet.</title>
        <authorList>
            <person name="Zou C."/>
            <person name="Miki D."/>
            <person name="Li D."/>
            <person name="Tang Q."/>
            <person name="Xiao L."/>
            <person name="Rajput S."/>
            <person name="Deng P."/>
            <person name="Jia W."/>
            <person name="Huang R."/>
            <person name="Zhang M."/>
            <person name="Sun Y."/>
            <person name="Hu J."/>
            <person name="Fu X."/>
            <person name="Schnable P.S."/>
            <person name="Li F."/>
            <person name="Zhang H."/>
            <person name="Feng B."/>
            <person name="Zhu X."/>
            <person name="Liu R."/>
            <person name="Schnable J.C."/>
            <person name="Zhu J.-K."/>
            <person name="Zhang H."/>
        </authorList>
    </citation>
    <scope>NUCLEOTIDE SEQUENCE [LARGE SCALE GENOMIC DNA]</scope>
</reference>
<dbReference type="Pfam" id="PF04195">
    <property type="entry name" value="Transposase_28"/>
    <property type="match status" value="1"/>
</dbReference>
<comment type="caution">
    <text evidence="2">The sequence shown here is derived from an EMBL/GenBank/DDBJ whole genome shotgun (WGS) entry which is preliminary data.</text>
</comment>
<feature type="domain" description="Transposase (putative) gypsy type" evidence="1">
    <location>
        <begin position="186"/>
        <end position="251"/>
    </location>
</feature>
<organism evidence="2 3">
    <name type="scientific">Panicum miliaceum</name>
    <name type="common">Proso millet</name>
    <name type="synonym">Broomcorn millet</name>
    <dbReference type="NCBI Taxonomy" id="4540"/>
    <lineage>
        <taxon>Eukaryota</taxon>
        <taxon>Viridiplantae</taxon>
        <taxon>Streptophyta</taxon>
        <taxon>Embryophyta</taxon>
        <taxon>Tracheophyta</taxon>
        <taxon>Spermatophyta</taxon>
        <taxon>Magnoliopsida</taxon>
        <taxon>Liliopsida</taxon>
        <taxon>Poales</taxon>
        <taxon>Poaceae</taxon>
        <taxon>PACMAD clade</taxon>
        <taxon>Panicoideae</taxon>
        <taxon>Panicodae</taxon>
        <taxon>Paniceae</taxon>
        <taxon>Panicinae</taxon>
        <taxon>Panicum</taxon>
        <taxon>Panicum sect. Panicum</taxon>
    </lineage>
</organism>
<sequence length="269" mass="30771">MAKEYTRHLFFHYRRPRKRPGRTAKNSLRFISISARSRGNGVGLGREGDTEPSGLLDPSFFMTFGPLRILRRSLGHVMFTRADRDFHAPPKDFLRVRSFAGSLLGALILWMARIKETAKLVESEEGVAGGEGSHQPAAHKEDLRFGSSKVSQKLIDYYVSKGFFMSGDCRPPHDEDIPNPQGGEYVVFHDFFTAWLQFPLDVNFPEILARYNVKMHHLTPNAIIHFSKFFWAVKTFEAPVSVDTFCRFYDMHPQGRKISFDSDDEVYSA</sequence>
<dbReference type="InterPro" id="IPR007321">
    <property type="entry name" value="Transposase_28"/>
</dbReference>
<dbReference type="PANTHER" id="PTHR33026">
    <property type="entry name" value="OS06G0360600 PROTEIN"/>
    <property type="match status" value="1"/>
</dbReference>
<gene>
    <name evidence="2" type="ORF">C2845_PM15G16650</name>
</gene>
<keyword evidence="3" id="KW-1185">Reference proteome</keyword>
<protein>
    <submittedName>
        <fullName evidence="2">Wall-associated receptor kinase 3-like</fullName>
    </submittedName>
</protein>
<dbReference type="AlphaFoldDB" id="A0A3L6Q7G1"/>
<dbReference type="Proteomes" id="UP000275267">
    <property type="component" value="Unassembled WGS sequence"/>
</dbReference>
<dbReference type="OrthoDB" id="685425at2759"/>
<accession>A0A3L6Q7G1</accession>
<name>A0A3L6Q7G1_PANMI</name>
<proteinExistence type="predicted"/>
<evidence type="ECO:0000313" key="3">
    <source>
        <dbReference type="Proteomes" id="UP000275267"/>
    </source>
</evidence>
<dbReference type="GO" id="GO:0016301">
    <property type="term" value="F:kinase activity"/>
    <property type="evidence" value="ECO:0007669"/>
    <property type="project" value="UniProtKB-KW"/>
</dbReference>
<dbReference type="PANTHER" id="PTHR33026:SF7">
    <property type="entry name" value="OS03G0100275 PROTEIN"/>
    <property type="match status" value="1"/>
</dbReference>
<evidence type="ECO:0000259" key="1">
    <source>
        <dbReference type="Pfam" id="PF04195"/>
    </source>
</evidence>